<gene>
    <name evidence="1" type="ORF">H9K75_14945</name>
</gene>
<protein>
    <submittedName>
        <fullName evidence="1">Pentapeptide repeat-containing protein</fullName>
    </submittedName>
</protein>
<dbReference type="KEGG" id="daer:H9K75_14945"/>
<keyword evidence="2" id="KW-1185">Reference proteome</keyword>
<dbReference type="InterPro" id="IPR001646">
    <property type="entry name" value="5peptide_repeat"/>
</dbReference>
<sequence>MFVDVKFIGDIRLDGVSIEECTFDGCSFKNINFTKSIFKNVDFKKINARDDFSFNVKKINNCSFEGEMTGIRFGSSPISQTSFSGMLNDCSFFGHDQIEVVDLQKEIYKKIEPHEVANRMDLVDFSNASLVRCQFGNYCYLDKVIPPPIEENCISELTGYFYERIKDLVRKELPIDLSKKALMWLETFYKPDVRVPYGVIGPHDFKKSLGEVGALDFYKIFTLAAIECKTKV</sequence>
<proteinExistence type="predicted"/>
<organism evidence="1 2">
    <name type="scientific">Diaphorobacter aerolatus</name>
    <dbReference type="NCBI Taxonomy" id="1288495"/>
    <lineage>
        <taxon>Bacteria</taxon>
        <taxon>Pseudomonadati</taxon>
        <taxon>Pseudomonadota</taxon>
        <taxon>Betaproteobacteria</taxon>
        <taxon>Burkholderiales</taxon>
        <taxon>Comamonadaceae</taxon>
        <taxon>Diaphorobacter</taxon>
    </lineage>
</organism>
<evidence type="ECO:0000313" key="1">
    <source>
        <dbReference type="EMBL" id="QNP47540.1"/>
    </source>
</evidence>
<dbReference type="SUPFAM" id="SSF141571">
    <property type="entry name" value="Pentapeptide repeat-like"/>
    <property type="match status" value="1"/>
</dbReference>
<accession>A0A7H0GGX4</accession>
<reference evidence="1 2" key="1">
    <citation type="submission" date="2020-08" db="EMBL/GenBank/DDBJ databases">
        <title>Genome sequence of Diaphorobacter aerolatus KACC 16536T.</title>
        <authorList>
            <person name="Hyun D.-W."/>
            <person name="Bae J.-W."/>
        </authorList>
    </citation>
    <scope>NUCLEOTIDE SEQUENCE [LARGE SCALE GENOMIC DNA]</scope>
    <source>
        <strain evidence="1 2">KACC 16536</strain>
    </source>
</reference>
<dbReference type="RefSeq" id="WP_187723221.1">
    <property type="nucleotide sequence ID" value="NZ_CP060783.1"/>
</dbReference>
<evidence type="ECO:0000313" key="2">
    <source>
        <dbReference type="Proteomes" id="UP000516028"/>
    </source>
</evidence>
<name>A0A7H0GGX4_9BURK</name>
<dbReference type="Gene3D" id="2.160.20.80">
    <property type="entry name" value="E3 ubiquitin-protein ligase SopA"/>
    <property type="match status" value="1"/>
</dbReference>
<dbReference type="Pfam" id="PF13576">
    <property type="entry name" value="Pentapeptide_3"/>
    <property type="match status" value="1"/>
</dbReference>
<dbReference type="EMBL" id="CP060783">
    <property type="protein sequence ID" value="QNP47540.1"/>
    <property type="molecule type" value="Genomic_DNA"/>
</dbReference>
<dbReference type="AlphaFoldDB" id="A0A7H0GGX4"/>
<dbReference type="Proteomes" id="UP000516028">
    <property type="component" value="Chromosome"/>
</dbReference>